<feature type="domain" description="HipA-like C-terminal" evidence="3">
    <location>
        <begin position="17"/>
        <end position="170"/>
    </location>
</feature>
<evidence type="ECO:0000256" key="2">
    <source>
        <dbReference type="ARBA" id="ARBA00022777"/>
    </source>
</evidence>
<dbReference type="KEGG" id="bcoa:BF29_2885"/>
<dbReference type="Gene3D" id="1.10.1070.20">
    <property type="match status" value="1"/>
</dbReference>
<dbReference type="Pfam" id="PF07804">
    <property type="entry name" value="HipA_C"/>
    <property type="match status" value="1"/>
</dbReference>
<keyword evidence="1" id="KW-0808">Transferase</keyword>
<dbReference type="GO" id="GO:0016301">
    <property type="term" value="F:kinase activity"/>
    <property type="evidence" value="ECO:0007669"/>
    <property type="project" value="UniProtKB-KW"/>
</dbReference>
<reference evidence="4 5" key="1">
    <citation type="submission" date="2016-11" db="EMBL/GenBank/DDBJ databases">
        <authorList>
            <person name="Varghese N."/>
            <person name="Submissions S."/>
        </authorList>
    </citation>
    <scope>NUCLEOTIDE SEQUENCE [LARGE SCALE GENOMIC DNA]</scope>
    <source>
        <strain evidence="4 5">DSM 1</strain>
    </source>
</reference>
<evidence type="ECO:0000313" key="5">
    <source>
        <dbReference type="Proteomes" id="UP000184029"/>
    </source>
</evidence>
<dbReference type="RefSeq" id="WP_013858341.1">
    <property type="nucleotide sequence ID" value="NZ_ALAS01000175.1"/>
</dbReference>
<evidence type="ECO:0000259" key="3">
    <source>
        <dbReference type="Pfam" id="PF07804"/>
    </source>
</evidence>
<proteinExistence type="predicted"/>
<name>A0A8B4BX73_HEYCO</name>
<accession>A0A8B4BX73</accession>
<dbReference type="Proteomes" id="UP000184029">
    <property type="component" value="Unassembled WGS sequence"/>
</dbReference>
<protein>
    <submittedName>
        <fullName evidence="4">HipA-like C-terminal domain-containing protein</fullName>
    </submittedName>
</protein>
<dbReference type="InterPro" id="IPR012893">
    <property type="entry name" value="HipA-like_C"/>
</dbReference>
<keyword evidence="2" id="KW-0418">Kinase</keyword>
<sequence>MCLMDVTNWKVDEKRQVSGTREKYWLVHPETGQHFLLKIPKENTGEAWAEKVASDVGRAIGLSTMDVQLAKKNGKVATLAKNFISKQEELFEGGDLFFNIAEDFDRYSLKHYHFFNIMRVLSEFKLNRDFIGIIVFDALIGNQDRHCDNWGIIYDNNEYRIAPVYDNGASLGFQLKENRIRLMDKDCNMFKAFSNRSYSLIGLPEKKKPRFLDLLTVIKQYYPLETKESINSLNKINLQMLQEIVDPIPEKVMGPVYKKWVKKLLLYRKEWLLNWYKGGA</sequence>
<evidence type="ECO:0000256" key="1">
    <source>
        <dbReference type="ARBA" id="ARBA00022679"/>
    </source>
</evidence>
<evidence type="ECO:0000313" key="4">
    <source>
        <dbReference type="EMBL" id="SHF76922.1"/>
    </source>
</evidence>
<gene>
    <name evidence="4" type="ORF">SAMN02745208_02646</name>
</gene>
<comment type="caution">
    <text evidence="4">The sequence shown here is derived from an EMBL/GenBank/DDBJ whole genome shotgun (WGS) entry which is preliminary data.</text>
</comment>
<organism evidence="4 5">
    <name type="scientific">Heyndrickxia coagulans DSM 1 = ATCC 7050</name>
    <dbReference type="NCBI Taxonomy" id="1121088"/>
    <lineage>
        <taxon>Bacteria</taxon>
        <taxon>Bacillati</taxon>
        <taxon>Bacillota</taxon>
        <taxon>Bacilli</taxon>
        <taxon>Bacillales</taxon>
        <taxon>Bacillaceae</taxon>
        <taxon>Heyndrickxia</taxon>
    </lineage>
</organism>
<dbReference type="AlphaFoldDB" id="A0A8B4BX73"/>
<dbReference type="EMBL" id="FQUB01000070">
    <property type="protein sequence ID" value="SHF76922.1"/>
    <property type="molecule type" value="Genomic_DNA"/>
</dbReference>